<dbReference type="NCBIfam" id="NF037934">
    <property type="entry name" value="holdfast_HfaA"/>
    <property type="match status" value="1"/>
</dbReference>
<evidence type="ECO:0000256" key="2">
    <source>
        <dbReference type="SAM" id="SignalP"/>
    </source>
</evidence>
<dbReference type="RefSeq" id="WP_170175537.1">
    <property type="nucleotide sequence ID" value="NZ_BMFB01000001.1"/>
</dbReference>
<feature type="signal peptide" evidence="2">
    <location>
        <begin position="1"/>
        <end position="23"/>
    </location>
</feature>
<dbReference type="AlphaFoldDB" id="A0A3T0EC18"/>
<evidence type="ECO:0000313" key="4">
    <source>
        <dbReference type="Proteomes" id="UP000286954"/>
    </source>
</evidence>
<keyword evidence="4" id="KW-1185">Reference proteome</keyword>
<dbReference type="Proteomes" id="UP000286954">
    <property type="component" value="Chromosome"/>
</dbReference>
<sequence length="180" mass="17762">MPRFAKVTLTAAALAMIATPLAAAQQASDNWNQPYGMASGEESSPYAGQRGRGANRVVINGIIQTGVGVSAQGTVTGSTGLGGGVGGSGQYTGSSATAIANQLNVVVNGNYNTVVVNSRQINNGDVTANASSSSTQSRTSSPLISGAAPSVAGTESAGSTLNVIPQATVPAPSSDPNREP</sequence>
<keyword evidence="2" id="KW-0732">Signal</keyword>
<evidence type="ECO:0000313" key="3">
    <source>
        <dbReference type="EMBL" id="AZU04708.1"/>
    </source>
</evidence>
<accession>A0A3T0EC18</accession>
<dbReference type="InterPro" id="IPR049851">
    <property type="entry name" value="Holdfast_HfaA"/>
</dbReference>
<dbReference type="EMBL" id="CP018911">
    <property type="protein sequence ID" value="AZU04708.1"/>
    <property type="molecule type" value="Genomic_DNA"/>
</dbReference>
<feature type="region of interest" description="Disordered" evidence="1">
    <location>
        <begin position="124"/>
        <end position="180"/>
    </location>
</feature>
<proteinExistence type="predicted"/>
<name>A0A3T0EC18_9PROT</name>
<protein>
    <submittedName>
        <fullName evidence="3">Holdfast attachment protein HfaA</fullName>
    </submittedName>
</protein>
<organism evidence="3 4">
    <name type="scientific">Glycocaulis alkaliphilus</name>
    <dbReference type="NCBI Taxonomy" id="1434191"/>
    <lineage>
        <taxon>Bacteria</taxon>
        <taxon>Pseudomonadati</taxon>
        <taxon>Pseudomonadota</taxon>
        <taxon>Alphaproteobacteria</taxon>
        <taxon>Maricaulales</taxon>
        <taxon>Maricaulaceae</taxon>
        <taxon>Glycocaulis</taxon>
    </lineage>
</organism>
<feature type="compositionally biased region" description="Low complexity" evidence="1">
    <location>
        <begin position="131"/>
        <end position="141"/>
    </location>
</feature>
<dbReference type="KEGG" id="gak:X907_2193"/>
<evidence type="ECO:0000256" key="1">
    <source>
        <dbReference type="SAM" id="MobiDB-lite"/>
    </source>
</evidence>
<feature type="chain" id="PRO_5043613255" evidence="2">
    <location>
        <begin position="24"/>
        <end position="180"/>
    </location>
</feature>
<feature type="compositionally biased region" description="Polar residues" evidence="1">
    <location>
        <begin position="156"/>
        <end position="165"/>
    </location>
</feature>
<gene>
    <name evidence="3" type="ORF">X907_2193</name>
</gene>
<reference evidence="3 4" key="1">
    <citation type="submission" date="2016-12" db="EMBL/GenBank/DDBJ databases">
        <title>The genome of dimorphic prosthecate Glycocaulis alkaliphilus 6b-8t, isolated from crude oil dictates its adaptability in petroleum environments.</title>
        <authorList>
            <person name="Wu X.-L."/>
            <person name="Geng S."/>
        </authorList>
    </citation>
    <scope>NUCLEOTIDE SEQUENCE [LARGE SCALE GENOMIC DNA]</scope>
    <source>
        <strain evidence="3 4">6B-8</strain>
    </source>
</reference>